<reference evidence="1" key="1">
    <citation type="submission" date="2016-08" db="EMBL/GenBank/DDBJ databases">
        <authorList>
            <person name="Seilhamer J.J."/>
        </authorList>
    </citation>
    <scope>NUCLEOTIDE SEQUENCE</scope>
    <source>
        <strain evidence="1">86-1</strain>
    </source>
</reference>
<accession>A0A212KZF5</accession>
<sequence>MGGEAAATQAAGSHENTVFQEVAAPYDADIKERWTCFSSRDKISLMLRCLTFSLWGHMQSVVCGFARVITTGSTLVSCRYRLLARSKKTAPVQSARMQQYCGSVVAYVISDASASYMVAACARALRCVLAGVAMLYCKYKKRFVACNHEPLIFLVGHQGLEPRTN</sequence>
<organism evidence="1">
    <name type="scientific">uncultured Desulfovibrio sp</name>
    <dbReference type="NCBI Taxonomy" id="167968"/>
    <lineage>
        <taxon>Bacteria</taxon>
        <taxon>Pseudomonadati</taxon>
        <taxon>Thermodesulfobacteriota</taxon>
        <taxon>Desulfovibrionia</taxon>
        <taxon>Desulfovibrionales</taxon>
        <taxon>Desulfovibrionaceae</taxon>
        <taxon>Desulfovibrio</taxon>
        <taxon>environmental samples</taxon>
    </lineage>
</organism>
<protein>
    <submittedName>
        <fullName evidence="1">Uncharacterized protein</fullName>
    </submittedName>
</protein>
<evidence type="ECO:0000313" key="1">
    <source>
        <dbReference type="EMBL" id="SCM70685.1"/>
    </source>
</evidence>
<gene>
    <name evidence="1" type="ORF">KL86DES1_10560</name>
</gene>
<dbReference type="EMBL" id="FMJC01000001">
    <property type="protein sequence ID" value="SCM70685.1"/>
    <property type="molecule type" value="Genomic_DNA"/>
</dbReference>
<proteinExistence type="predicted"/>
<dbReference type="AlphaFoldDB" id="A0A212KZF5"/>
<name>A0A212KZF5_9BACT</name>